<sequence length="62" mass="6704">MSKATENLPKCENVKAPHPAERYDVCPTCGGYLAVLSSGYFRKHKPVFAPGDPRIAANLASK</sequence>
<dbReference type="Proteomes" id="UP000500909">
    <property type="component" value="Segment"/>
</dbReference>
<keyword evidence="2" id="KW-1185">Reference proteome</keyword>
<accession>A0A6G8R2F9</accession>
<evidence type="ECO:0000313" key="2">
    <source>
        <dbReference type="Proteomes" id="UP000500909"/>
    </source>
</evidence>
<proteinExistence type="predicted"/>
<dbReference type="KEGG" id="vg:55816764"/>
<protein>
    <submittedName>
        <fullName evidence="1">Uncharacterized protein</fullName>
    </submittedName>
</protein>
<organism evidence="1 2">
    <name type="scientific">Arthrobacter phage Abba</name>
    <dbReference type="NCBI Taxonomy" id="2713256"/>
    <lineage>
        <taxon>Viruses</taxon>
        <taxon>Duplodnaviria</taxon>
        <taxon>Heunggongvirae</taxon>
        <taxon>Uroviricota</taxon>
        <taxon>Caudoviricetes</taxon>
        <taxon>Berryhillviridae</taxon>
        <taxon>Ayohtrevirus</taxon>
        <taxon>Ayohtrevirus abba</taxon>
    </lineage>
</organism>
<gene>
    <name evidence="1" type="primary">43</name>
    <name evidence="1" type="ORF">SEA_ABBA_43</name>
</gene>
<dbReference type="GeneID" id="55816764"/>
<reference evidence="1 2" key="1">
    <citation type="submission" date="2020-02" db="EMBL/GenBank/DDBJ databases">
        <authorList>
            <person name="Bojorquez D.A."/>
            <person name="Alcantara J.K.D.L."/>
            <person name="Arambulo J.M.L."/>
            <person name="Budzinski C.A."/>
            <person name="Campbell G.A."/>
            <person name="Dosanjh M.K."/>
            <person name="Gallardo M.A."/>
            <person name="Huang C."/>
            <person name="Nguyen N."/>
            <person name="Yee O.M."/>
            <person name="Ngo R.T."/>
            <person name="Kapinos A."/>
            <person name="Freise A.C."/>
            <person name="Reddi K."/>
            <person name="Moberg-Parker J."/>
            <person name="Garlena R.A."/>
            <person name="Russell D.A."/>
            <person name="Pope W.H."/>
            <person name="Jacobs-Sera D."/>
            <person name="Hatfull G.F."/>
        </authorList>
    </citation>
    <scope>NUCLEOTIDE SEQUENCE [LARGE SCALE GENOMIC DNA]</scope>
</reference>
<evidence type="ECO:0000313" key="1">
    <source>
        <dbReference type="EMBL" id="QIN94372.1"/>
    </source>
</evidence>
<name>A0A6G8R2F9_9CAUD</name>
<dbReference type="EMBL" id="MT024868">
    <property type="protein sequence ID" value="QIN94372.1"/>
    <property type="molecule type" value="Genomic_DNA"/>
</dbReference>
<dbReference type="RefSeq" id="YP_009887309.1">
    <property type="nucleotide sequence ID" value="NC_049498.1"/>
</dbReference>